<dbReference type="InterPro" id="IPR052895">
    <property type="entry name" value="HetReg/Transcr_Mod"/>
</dbReference>
<organism evidence="2 3">
    <name type="scientific">Rhypophila decipiens</name>
    <dbReference type="NCBI Taxonomy" id="261697"/>
    <lineage>
        <taxon>Eukaryota</taxon>
        <taxon>Fungi</taxon>
        <taxon>Dikarya</taxon>
        <taxon>Ascomycota</taxon>
        <taxon>Pezizomycotina</taxon>
        <taxon>Sordariomycetes</taxon>
        <taxon>Sordariomycetidae</taxon>
        <taxon>Sordariales</taxon>
        <taxon>Naviculisporaceae</taxon>
        <taxon>Rhypophila</taxon>
    </lineage>
</organism>
<comment type="caution">
    <text evidence="2">The sequence shown here is derived from an EMBL/GenBank/DDBJ whole genome shotgun (WGS) entry which is preliminary data.</text>
</comment>
<evidence type="ECO:0000259" key="1">
    <source>
        <dbReference type="Pfam" id="PF06985"/>
    </source>
</evidence>
<dbReference type="AlphaFoldDB" id="A0AAN6YAT0"/>
<dbReference type="EMBL" id="MU858083">
    <property type="protein sequence ID" value="KAK4215145.1"/>
    <property type="molecule type" value="Genomic_DNA"/>
</dbReference>
<evidence type="ECO:0000313" key="2">
    <source>
        <dbReference type="EMBL" id="KAK4215145.1"/>
    </source>
</evidence>
<accession>A0AAN6YAT0</accession>
<name>A0AAN6YAT0_9PEZI</name>
<keyword evidence="3" id="KW-1185">Reference proteome</keyword>
<reference evidence="2" key="2">
    <citation type="submission" date="2023-05" db="EMBL/GenBank/DDBJ databases">
        <authorList>
            <consortium name="Lawrence Berkeley National Laboratory"/>
            <person name="Steindorff A."/>
            <person name="Hensen N."/>
            <person name="Bonometti L."/>
            <person name="Westerberg I."/>
            <person name="Brannstrom I.O."/>
            <person name="Guillou S."/>
            <person name="Cros-Aarteil S."/>
            <person name="Calhoun S."/>
            <person name="Haridas S."/>
            <person name="Kuo A."/>
            <person name="Mondo S."/>
            <person name="Pangilinan J."/>
            <person name="Riley R."/>
            <person name="Labutti K."/>
            <person name="Andreopoulos B."/>
            <person name="Lipzen A."/>
            <person name="Chen C."/>
            <person name="Yanf M."/>
            <person name="Daum C."/>
            <person name="Ng V."/>
            <person name="Clum A."/>
            <person name="Ohm R."/>
            <person name="Martin F."/>
            <person name="Silar P."/>
            <person name="Natvig D."/>
            <person name="Lalanne C."/>
            <person name="Gautier V."/>
            <person name="Ament-Velasquez S.L."/>
            <person name="Kruys A."/>
            <person name="Hutchinson M.I."/>
            <person name="Powell A.J."/>
            <person name="Barry K."/>
            <person name="Miller A.N."/>
            <person name="Grigoriev I.V."/>
            <person name="Debuchy R."/>
            <person name="Gladieux P."/>
            <person name="Thoren M.H."/>
            <person name="Johannesson H."/>
        </authorList>
    </citation>
    <scope>NUCLEOTIDE SEQUENCE</scope>
    <source>
        <strain evidence="2">PSN293</strain>
    </source>
</reference>
<protein>
    <submittedName>
        <fullName evidence="2">Heterokaryon incompatibility protein-domain-containing protein</fullName>
    </submittedName>
</protein>
<dbReference type="PANTHER" id="PTHR24148">
    <property type="entry name" value="ANKYRIN REPEAT DOMAIN-CONTAINING PROTEIN 39 HOMOLOG-RELATED"/>
    <property type="match status" value="1"/>
</dbReference>
<feature type="domain" description="Heterokaryon incompatibility" evidence="1">
    <location>
        <begin position="56"/>
        <end position="150"/>
    </location>
</feature>
<sequence>MPRKRLNAENREIRLATLYPCNRPSSVPSASGPPNSPRIQLSLRNVSLNDSPPPQYTALSYVWGNAAETVPILVDGVKFLATKNLVAALAELQPEDGDPMTLWIDALCINQSDNDEKSGQIQLMKQIYEASISTIVWLGDDADGSETVMKMLGEFCCAARGPSCYL</sequence>
<dbReference type="PANTHER" id="PTHR24148:SF77">
    <property type="entry name" value="HETEROKARYON INCOMPATIBILITY DOMAIN-CONTAINING PROTEIN"/>
    <property type="match status" value="1"/>
</dbReference>
<gene>
    <name evidence="2" type="ORF">QBC37DRAFT_419731</name>
</gene>
<dbReference type="Pfam" id="PF06985">
    <property type="entry name" value="HET"/>
    <property type="match status" value="1"/>
</dbReference>
<dbReference type="Proteomes" id="UP001301769">
    <property type="component" value="Unassembled WGS sequence"/>
</dbReference>
<proteinExistence type="predicted"/>
<dbReference type="InterPro" id="IPR010730">
    <property type="entry name" value="HET"/>
</dbReference>
<reference evidence="2" key="1">
    <citation type="journal article" date="2023" name="Mol. Phylogenet. Evol.">
        <title>Genome-scale phylogeny and comparative genomics of the fungal order Sordariales.</title>
        <authorList>
            <person name="Hensen N."/>
            <person name="Bonometti L."/>
            <person name="Westerberg I."/>
            <person name="Brannstrom I.O."/>
            <person name="Guillou S."/>
            <person name="Cros-Aarteil S."/>
            <person name="Calhoun S."/>
            <person name="Haridas S."/>
            <person name="Kuo A."/>
            <person name="Mondo S."/>
            <person name="Pangilinan J."/>
            <person name="Riley R."/>
            <person name="LaButti K."/>
            <person name="Andreopoulos B."/>
            <person name="Lipzen A."/>
            <person name="Chen C."/>
            <person name="Yan M."/>
            <person name="Daum C."/>
            <person name="Ng V."/>
            <person name="Clum A."/>
            <person name="Steindorff A."/>
            <person name="Ohm R.A."/>
            <person name="Martin F."/>
            <person name="Silar P."/>
            <person name="Natvig D.O."/>
            <person name="Lalanne C."/>
            <person name="Gautier V."/>
            <person name="Ament-Velasquez S.L."/>
            <person name="Kruys A."/>
            <person name="Hutchinson M.I."/>
            <person name="Powell A.J."/>
            <person name="Barry K."/>
            <person name="Miller A.N."/>
            <person name="Grigoriev I.V."/>
            <person name="Debuchy R."/>
            <person name="Gladieux P."/>
            <person name="Hiltunen Thoren M."/>
            <person name="Johannesson H."/>
        </authorList>
    </citation>
    <scope>NUCLEOTIDE SEQUENCE</scope>
    <source>
        <strain evidence="2">PSN293</strain>
    </source>
</reference>
<evidence type="ECO:0000313" key="3">
    <source>
        <dbReference type="Proteomes" id="UP001301769"/>
    </source>
</evidence>